<organism evidence="2 3">
    <name type="scientific">Pseudonocardia hierapolitana</name>
    <dbReference type="NCBI Taxonomy" id="1128676"/>
    <lineage>
        <taxon>Bacteria</taxon>
        <taxon>Bacillati</taxon>
        <taxon>Actinomycetota</taxon>
        <taxon>Actinomycetes</taxon>
        <taxon>Pseudonocardiales</taxon>
        <taxon>Pseudonocardiaceae</taxon>
        <taxon>Pseudonocardia</taxon>
    </lineage>
</organism>
<reference evidence="2 3" key="1">
    <citation type="submission" date="2019-06" db="EMBL/GenBank/DDBJ databases">
        <title>Sequencing the genomes of 1000 actinobacteria strains.</title>
        <authorList>
            <person name="Klenk H.-P."/>
        </authorList>
    </citation>
    <scope>NUCLEOTIDE SEQUENCE [LARGE SCALE GENOMIC DNA]</scope>
    <source>
        <strain evidence="2 3">DSM 45671</strain>
    </source>
</reference>
<dbReference type="AlphaFoldDB" id="A0A561ST96"/>
<comment type="caution">
    <text evidence="2">The sequence shown here is derived from an EMBL/GenBank/DDBJ whole genome shotgun (WGS) entry which is preliminary data.</text>
</comment>
<gene>
    <name evidence="2" type="ORF">FHX44_114012</name>
</gene>
<proteinExistence type="predicted"/>
<protein>
    <recommendedName>
        <fullName evidence="4">DUF4236 domain-containing protein</fullName>
    </recommendedName>
</protein>
<evidence type="ECO:0000256" key="1">
    <source>
        <dbReference type="SAM" id="MobiDB-lite"/>
    </source>
</evidence>
<evidence type="ECO:0008006" key="4">
    <source>
        <dbReference type="Google" id="ProtNLM"/>
    </source>
</evidence>
<keyword evidence="3" id="KW-1185">Reference proteome</keyword>
<name>A0A561ST96_9PSEU</name>
<accession>A0A561ST96</accession>
<evidence type="ECO:0000313" key="3">
    <source>
        <dbReference type="Proteomes" id="UP000321261"/>
    </source>
</evidence>
<dbReference type="EMBL" id="VIWU01000001">
    <property type="protein sequence ID" value="TWF78093.1"/>
    <property type="molecule type" value="Genomic_DNA"/>
</dbReference>
<feature type="region of interest" description="Disordered" evidence="1">
    <location>
        <begin position="1"/>
        <end position="20"/>
    </location>
</feature>
<dbReference type="Proteomes" id="UP000321261">
    <property type="component" value="Unassembled WGS sequence"/>
</dbReference>
<evidence type="ECO:0000313" key="2">
    <source>
        <dbReference type="EMBL" id="TWF78093.1"/>
    </source>
</evidence>
<sequence>MDGEGEIERAVREQSVEHAEPRRLSLRLDDDVEEIRVGAASRRVPRLSVGAFRTNRGHPGSMRFHLRKTLRVGPVRIHLTERGVKSWGLRLGRWSWSARTRRHTLDTPGPGYLRSRGRHH</sequence>